<sequence>MPDSGEPPENTAQWILDSDRAVLLLHDMQNFFLNAFPRGEAPVTDLIRNAEELRERCAATGIPVAYTKQPGGDEVPRVGPDHGPHVVGDLVERGRDAGAEGVLAAHRRHRHGRPPAGVGLVVLGVGARSPRRGSPARTGKR</sequence>
<dbReference type="InterPro" id="IPR000868">
    <property type="entry name" value="Isochorismatase-like_dom"/>
</dbReference>
<organism evidence="3 4">
    <name type="scientific">Sphaerisporangium album</name>
    <dbReference type="NCBI Taxonomy" id="509200"/>
    <lineage>
        <taxon>Bacteria</taxon>
        <taxon>Bacillati</taxon>
        <taxon>Actinomycetota</taxon>
        <taxon>Actinomycetes</taxon>
        <taxon>Streptosporangiales</taxon>
        <taxon>Streptosporangiaceae</taxon>
        <taxon>Sphaerisporangium</taxon>
    </lineage>
</organism>
<dbReference type="OrthoDB" id="5794853at2"/>
<accession>A0A367FNA0</accession>
<dbReference type="Gene3D" id="3.40.50.850">
    <property type="entry name" value="Isochorismatase-like"/>
    <property type="match status" value="1"/>
</dbReference>
<reference evidence="3 4" key="1">
    <citation type="submission" date="2018-06" db="EMBL/GenBank/DDBJ databases">
        <title>Sphaerisporangium craniellae sp. nov., isolated from a marine sponge in the South China Sea.</title>
        <authorList>
            <person name="Li L."/>
        </authorList>
    </citation>
    <scope>NUCLEOTIDE SEQUENCE [LARGE SCALE GENOMIC DNA]</scope>
    <source>
        <strain evidence="3 4">CCTCC AA 208026</strain>
    </source>
</reference>
<name>A0A367FNA0_9ACTN</name>
<evidence type="ECO:0000256" key="1">
    <source>
        <dbReference type="SAM" id="MobiDB-lite"/>
    </source>
</evidence>
<evidence type="ECO:0000259" key="2">
    <source>
        <dbReference type="Pfam" id="PF00857"/>
    </source>
</evidence>
<dbReference type="Pfam" id="PF00857">
    <property type="entry name" value="Isochorismatase"/>
    <property type="match status" value="1"/>
</dbReference>
<feature type="compositionally biased region" description="Basic and acidic residues" evidence="1">
    <location>
        <begin position="74"/>
        <end position="87"/>
    </location>
</feature>
<dbReference type="SUPFAM" id="SSF52499">
    <property type="entry name" value="Isochorismatase-like hydrolases"/>
    <property type="match status" value="1"/>
</dbReference>
<proteinExistence type="predicted"/>
<protein>
    <submittedName>
        <fullName evidence="3">Isochorismatase family protein</fullName>
    </submittedName>
</protein>
<keyword evidence="4" id="KW-1185">Reference proteome</keyword>
<feature type="domain" description="Isochorismatase-like" evidence="2">
    <location>
        <begin position="22"/>
        <end position="72"/>
    </location>
</feature>
<feature type="region of interest" description="Disordered" evidence="1">
    <location>
        <begin position="65"/>
        <end position="87"/>
    </location>
</feature>
<evidence type="ECO:0000313" key="3">
    <source>
        <dbReference type="EMBL" id="RCG31160.1"/>
    </source>
</evidence>
<dbReference type="AlphaFoldDB" id="A0A367FNA0"/>
<comment type="caution">
    <text evidence="3">The sequence shown here is derived from an EMBL/GenBank/DDBJ whole genome shotgun (WGS) entry which is preliminary data.</text>
</comment>
<dbReference type="InterPro" id="IPR036380">
    <property type="entry name" value="Isochorismatase-like_sf"/>
</dbReference>
<dbReference type="Proteomes" id="UP000253094">
    <property type="component" value="Unassembled WGS sequence"/>
</dbReference>
<dbReference type="EMBL" id="QOIL01000005">
    <property type="protein sequence ID" value="RCG31160.1"/>
    <property type="molecule type" value="Genomic_DNA"/>
</dbReference>
<gene>
    <name evidence="3" type="ORF">DQ384_10465</name>
</gene>
<evidence type="ECO:0000313" key="4">
    <source>
        <dbReference type="Proteomes" id="UP000253094"/>
    </source>
</evidence>